<dbReference type="InterPro" id="IPR011249">
    <property type="entry name" value="Metalloenz_LuxS/M16"/>
</dbReference>
<proteinExistence type="inferred from homology"/>
<sequence>MKAYLSIDRARLGCTVRCVRAVWRRLGAVCAALWVAGALASAVQAATPAATAASRAQTFQLANGMTVIVQPDRRSPTAVQMLWLRVGAVDETDRESGVAHVLEHMMFKGTPTVPEGEFSRRIAALGGQENAFTSRDMTAYHVQLPAERLPEAMRLEADRFAHNTWSDDAFLRERAVIQEERRQRIEDEPQSQLYEQFMAMAWTVHPYRRPVIGWMGRLQTLEPETVRDFYRRWYVPANAALVVVGDVDPEQVRQWAQDTFGRLPARAVPPRQTDAEPAQRGPRRLEWRGRTQQPTVLMGWRVPRLSHPDADDADARDALALVLLAGALDGHSAARLERALVQGQGGERLADSVGASYGLAGRGPELFLLSATPRAGVAVEAVEATLKAEIGRIAREGVTPAELQRIKNQWMASEVYKLDSTFAQARELGMHWVLGWPLDAGARLLERLQAVSAEDVQRVARRYFQDDQLTVGVLRPEGGS</sequence>
<dbReference type="PANTHER" id="PTHR11851:SF49">
    <property type="entry name" value="MITOCHONDRIAL-PROCESSING PEPTIDASE SUBUNIT ALPHA"/>
    <property type="match status" value="1"/>
</dbReference>
<feature type="domain" description="Peptidase M16 N-terminal" evidence="5">
    <location>
        <begin position="67"/>
        <end position="212"/>
    </location>
</feature>
<dbReference type="InterPro" id="IPR050361">
    <property type="entry name" value="MPP/UQCRC_Complex"/>
</dbReference>
<dbReference type="AlphaFoldDB" id="A0A554XLL4"/>
<feature type="signal peptide" evidence="4">
    <location>
        <begin position="1"/>
        <end position="45"/>
    </location>
</feature>
<keyword evidence="7" id="KW-0378">Hydrolase</keyword>
<dbReference type="PROSITE" id="PS00143">
    <property type="entry name" value="INSULINASE"/>
    <property type="match status" value="1"/>
</dbReference>
<evidence type="ECO:0000259" key="5">
    <source>
        <dbReference type="Pfam" id="PF00675"/>
    </source>
</evidence>
<evidence type="ECO:0000256" key="2">
    <source>
        <dbReference type="ARBA" id="ARBA00007261"/>
    </source>
</evidence>
<comment type="caution">
    <text evidence="7">The sequence shown here is derived from an EMBL/GenBank/DDBJ whole genome shotgun (WGS) entry which is preliminary data.</text>
</comment>
<dbReference type="InterPro" id="IPR007863">
    <property type="entry name" value="Peptidase_M16_C"/>
</dbReference>
<feature type="domain" description="Peptidase M16 C-terminal" evidence="6">
    <location>
        <begin position="221"/>
        <end position="409"/>
    </location>
</feature>
<keyword evidence="7" id="KW-0645">Protease</keyword>
<dbReference type="GO" id="GO:0046872">
    <property type="term" value="F:metal ion binding"/>
    <property type="evidence" value="ECO:0007669"/>
    <property type="project" value="InterPro"/>
</dbReference>
<dbReference type="GO" id="GO:0004222">
    <property type="term" value="F:metalloendopeptidase activity"/>
    <property type="evidence" value="ECO:0007669"/>
    <property type="project" value="InterPro"/>
</dbReference>
<organism evidence="7 8">
    <name type="scientific">Tepidimonas fonticaldi</name>
    <dbReference type="NCBI Taxonomy" id="1101373"/>
    <lineage>
        <taxon>Bacteria</taxon>
        <taxon>Pseudomonadati</taxon>
        <taxon>Pseudomonadota</taxon>
        <taxon>Betaproteobacteria</taxon>
        <taxon>Burkholderiales</taxon>
        <taxon>Tepidimonas</taxon>
    </lineage>
</organism>
<dbReference type="PANTHER" id="PTHR11851">
    <property type="entry name" value="METALLOPROTEASE"/>
    <property type="match status" value="1"/>
</dbReference>
<dbReference type="GO" id="GO:0006508">
    <property type="term" value="P:proteolysis"/>
    <property type="evidence" value="ECO:0007669"/>
    <property type="project" value="UniProtKB-KW"/>
</dbReference>
<protein>
    <submittedName>
        <fullName evidence="7">Putative zinc protease</fullName>
        <ecNumber evidence="7">3.4.24.-</ecNumber>
    </submittedName>
</protein>
<dbReference type="InterPro" id="IPR001431">
    <property type="entry name" value="Pept_M16_Zn_BS"/>
</dbReference>
<accession>A0A554XLL4</accession>
<dbReference type="Proteomes" id="UP000316388">
    <property type="component" value="Unassembled WGS sequence"/>
</dbReference>
<comment type="similarity">
    <text evidence="2 3">Belongs to the peptidase M16 family.</text>
</comment>
<feature type="chain" id="PRO_5022195507" evidence="4">
    <location>
        <begin position="46"/>
        <end position="480"/>
    </location>
</feature>
<evidence type="ECO:0000256" key="1">
    <source>
        <dbReference type="ARBA" id="ARBA00001947"/>
    </source>
</evidence>
<evidence type="ECO:0000259" key="6">
    <source>
        <dbReference type="Pfam" id="PF05193"/>
    </source>
</evidence>
<evidence type="ECO:0000313" key="8">
    <source>
        <dbReference type="Proteomes" id="UP000316388"/>
    </source>
</evidence>
<keyword evidence="4" id="KW-0732">Signal</keyword>
<dbReference type="RefSeq" id="WP_143969101.1">
    <property type="nucleotide sequence ID" value="NZ_VJOO01000015.1"/>
</dbReference>
<dbReference type="Pfam" id="PF00675">
    <property type="entry name" value="Peptidase_M16"/>
    <property type="match status" value="1"/>
</dbReference>
<dbReference type="SUPFAM" id="SSF63411">
    <property type="entry name" value="LuxS/MPP-like metallohydrolase"/>
    <property type="match status" value="2"/>
</dbReference>
<evidence type="ECO:0000313" key="7">
    <source>
        <dbReference type="EMBL" id="TSE36720.1"/>
    </source>
</evidence>
<evidence type="ECO:0000256" key="4">
    <source>
        <dbReference type="SAM" id="SignalP"/>
    </source>
</evidence>
<comment type="cofactor">
    <cofactor evidence="1">
        <name>Zn(2+)</name>
        <dbReference type="ChEBI" id="CHEBI:29105"/>
    </cofactor>
</comment>
<name>A0A554XLL4_9BURK</name>
<dbReference type="Gene3D" id="3.30.830.10">
    <property type="entry name" value="Metalloenzyme, LuxS/M16 peptidase-like"/>
    <property type="match status" value="2"/>
</dbReference>
<dbReference type="InterPro" id="IPR011765">
    <property type="entry name" value="Pept_M16_N"/>
</dbReference>
<evidence type="ECO:0000256" key="3">
    <source>
        <dbReference type="RuleBase" id="RU004447"/>
    </source>
</evidence>
<dbReference type="EMBL" id="VJOO01000015">
    <property type="protein sequence ID" value="TSE36720.1"/>
    <property type="molecule type" value="Genomic_DNA"/>
</dbReference>
<dbReference type="EC" id="3.4.24.-" evidence="7"/>
<gene>
    <name evidence="7" type="ORF">Tfont_01669</name>
</gene>
<dbReference type="Pfam" id="PF05193">
    <property type="entry name" value="Peptidase_M16_C"/>
    <property type="match status" value="1"/>
</dbReference>
<reference evidence="7 8" key="1">
    <citation type="submission" date="2019-07" db="EMBL/GenBank/DDBJ databases">
        <title>Tepidimonas fonticaldi AT-A2 draft genome.</title>
        <authorList>
            <person name="Da Costa M.S."/>
            <person name="Froufe H.J.C."/>
            <person name="Egas C."/>
            <person name="Albuquerque L."/>
        </authorList>
    </citation>
    <scope>NUCLEOTIDE SEQUENCE [LARGE SCALE GENOMIC DNA]</scope>
    <source>
        <strain evidence="7 8">AT-A2</strain>
    </source>
</reference>